<feature type="transmembrane region" description="Helical" evidence="6">
    <location>
        <begin position="56"/>
        <end position="75"/>
    </location>
</feature>
<dbReference type="GO" id="GO:0046856">
    <property type="term" value="P:phosphatidylinositol dephosphorylation"/>
    <property type="evidence" value="ECO:0007669"/>
    <property type="project" value="InterPro"/>
</dbReference>
<comment type="subcellular location">
    <subcellularLocation>
        <location evidence="1">Membrane</location>
    </subcellularLocation>
</comment>
<evidence type="ECO:0000313" key="8">
    <source>
        <dbReference type="EMBL" id="KAF0731827.1"/>
    </source>
</evidence>
<dbReference type="InterPro" id="IPR000300">
    <property type="entry name" value="IPPc"/>
</dbReference>
<name>A0A6G0WWC8_9STRA</name>
<sequence>MAPPPTCLPATEMNKIERDLIDWALYITSGLSAIGCLYVIVLFFKSPRASHNVTSMFVVTLAIFELVIAIAKAPATHFVQFDMFNNTYVKTPTQPQLLATMCQVQSFFIYVFMLQAVLWTGCTAFSLLRWVVYRDTEERLLSRFWIYLFSTSAFSLLCGLLAALPVYPYNGGDAASLYGFARTFCWMRDPKLSLQLFIPFVVATLLFTAAVMIKIRSVVSARAKQHAMLGLANDDVLQIQRTLFFIVFAFFCLHSPATLYRFMQEFTQNPRDPVQAGTARTTYWCSIGATNVLSIVGQVFINSQGFVNAILYGRFIDPNDTDRRSMTLADRNAPSVYLEDAVSSVSGSVAPSSDESASIFASTFNMAEGAVPTEEDLALWIPPGHDVYVIGLQECLNLQAMRGAIGAHLRRINGKVYVEYGREIGRKETMLGYHGFIAITIYAATSDVQAGHFQVHLDSTSKVNRGVNLIGLGRASNKGAVGFAFRLYNLTFAVVSCHLASGTSKIKKRHRDGSQILSSLHLQSIDNEFDCHLMAHHTIFMGDLNYRLTMHDASPHAILKIVTAVVNSNLVNNSMKRGQVFSHEEFITPVVGQSSRLGYREEQDDGYTLTTSPAAGMPRRSEPSLEDFPNERQSAESTMSTLTAPSLIDASWKTLMEHDELKCSMEHGEIFHEFEEARIAFAPTFRRVVGKMLHLQSQWTLHQVAQVYTTVVNKGETRVPSYTDRILFHSLPGLRDRLACVQYTSAECILTSDHKPVSCIFHALVDKRSPSQTPVASPQNTEQKEPSKLRTYNVSLSSLELQWGPPLEAFSSDGEAVDSMHPRLTKDAALASLEPPSTDTLRLRSVFPLPCEDDFAEERKLAEVADHFHASGTKHQQQQRRLQPTWKLQNWAQLANGGTLRLSALLVPKRHFHVALHFITPLGTTVGQGIISLTEASTRPGRKFDFVASLTTGGRRVGEITGKVSLTNVPAV</sequence>
<dbReference type="InterPro" id="IPR017452">
    <property type="entry name" value="GPCR_Rhodpsn_7TM"/>
</dbReference>
<feature type="transmembrane region" description="Helical" evidence="6">
    <location>
        <begin position="144"/>
        <end position="167"/>
    </location>
</feature>
<evidence type="ECO:0000256" key="4">
    <source>
        <dbReference type="ARBA" id="ARBA00023136"/>
    </source>
</evidence>
<dbReference type="SUPFAM" id="SSF56219">
    <property type="entry name" value="DNase I-like"/>
    <property type="match status" value="1"/>
</dbReference>
<dbReference type="SMART" id="SM00128">
    <property type="entry name" value="IPPc"/>
    <property type="match status" value="1"/>
</dbReference>
<comment type="caution">
    <text evidence="8">The sequence shown here is derived from an EMBL/GenBank/DDBJ whole genome shotgun (WGS) entry which is preliminary data.</text>
</comment>
<dbReference type="InterPro" id="IPR036691">
    <property type="entry name" value="Endo/exonu/phosph_ase_sf"/>
</dbReference>
<accession>A0A6G0WWC8</accession>
<evidence type="ECO:0000259" key="7">
    <source>
        <dbReference type="PROSITE" id="PS50262"/>
    </source>
</evidence>
<feature type="compositionally biased region" description="Basic and acidic residues" evidence="5">
    <location>
        <begin position="619"/>
        <end position="634"/>
    </location>
</feature>
<evidence type="ECO:0000256" key="5">
    <source>
        <dbReference type="SAM" id="MobiDB-lite"/>
    </source>
</evidence>
<dbReference type="AlphaFoldDB" id="A0A6G0WWC8"/>
<dbReference type="PANTHER" id="PTHR11200">
    <property type="entry name" value="INOSITOL 5-PHOSPHATASE"/>
    <property type="match status" value="1"/>
</dbReference>
<keyword evidence="2 6" id="KW-0812">Transmembrane</keyword>
<evidence type="ECO:0000256" key="6">
    <source>
        <dbReference type="SAM" id="Phobius"/>
    </source>
</evidence>
<dbReference type="VEuPathDB" id="FungiDB:AeMF1_010548"/>
<evidence type="ECO:0000256" key="1">
    <source>
        <dbReference type="ARBA" id="ARBA00004370"/>
    </source>
</evidence>
<dbReference type="PROSITE" id="PS50262">
    <property type="entry name" value="G_PROTEIN_RECEP_F1_2"/>
    <property type="match status" value="1"/>
</dbReference>
<dbReference type="Gene3D" id="3.60.10.10">
    <property type="entry name" value="Endonuclease/exonuclease/phosphatase"/>
    <property type="match status" value="2"/>
</dbReference>
<dbReference type="GO" id="GO:0016020">
    <property type="term" value="C:membrane"/>
    <property type="evidence" value="ECO:0007669"/>
    <property type="project" value="UniProtKB-SubCell"/>
</dbReference>
<evidence type="ECO:0000256" key="3">
    <source>
        <dbReference type="ARBA" id="ARBA00022989"/>
    </source>
</evidence>
<evidence type="ECO:0000313" key="9">
    <source>
        <dbReference type="Proteomes" id="UP000481153"/>
    </source>
</evidence>
<reference evidence="8 9" key="1">
    <citation type="submission" date="2019-07" db="EMBL/GenBank/DDBJ databases">
        <title>Genomics analysis of Aphanomyces spp. identifies a new class of oomycete effector associated with host adaptation.</title>
        <authorList>
            <person name="Gaulin E."/>
        </authorList>
    </citation>
    <scope>NUCLEOTIDE SEQUENCE [LARGE SCALE GENOMIC DNA]</scope>
    <source>
        <strain evidence="8 9">ATCC 201684</strain>
    </source>
</reference>
<feature type="transmembrane region" description="Helical" evidence="6">
    <location>
        <begin position="243"/>
        <end position="263"/>
    </location>
</feature>
<dbReference type="CDD" id="cd00637">
    <property type="entry name" value="7tm_classA_rhodopsin-like"/>
    <property type="match status" value="1"/>
</dbReference>
<feature type="transmembrane region" description="Helical" evidence="6">
    <location>
        <begin position="196"/>
        <end position="215"/>
    </location>
</feature>
<evidence type="ECO:0000256" key="2">
    <source>
        <dbReference type="ARBA" id="ARBA00022692"/>
    </source>
</evidence>
<feature type="transmembrane region" description="Helical" evidence="6">
    <location>
        <begin position="107"/>
        <end position="132"/>
    </location>
</feature>
<organism evidence="8 9">
    <name type="scientific">Aphanomyces euteiches</name>
    <dbReference type="NCBI Taxonomy" id="100861"/>
    <lineage>
        <taxon>Eukaryota</taxon>
        <taxon>Sar</taxon>
        <taxon>Stramenopiles</taxon>
        <taxon>Oomycota</taxon>
        <taxon>Saprolegniomycetes</taxon>
        <taxon>Saprolegniales</taxon>
        <taxon>Verrucalvaceae</taxon>
        <taxon>Aphanomyces</taxon>
    </lineage>
</organism>
<feature type="transmembrane region" description="Helical" evidence="6">
    <location>
        <begin position="23"/>
        <end position="44"/>
    </location>
</feature>
<keyword evidence="3 6" id="KW-1133">Transmembrane helix</keyword>
<gene>
    <name evidence="8" type="ORF">Ae201684_011125</name>
</gene>
<dbReference type="InterPro" id="IPR046985">
    <property type="entry name" value="IP5"/>
</dbReference>
<dbReference type="Proteomes" id="UP000481153">
    <property type="component" value="Unassembled WGS sequence"/>
</dbReference>
<dbReference type="PANTHER" id="PTHR11200:SF275">
    <property type="entry name" value="LD06095P"/>
    <property type="match status" value="1"/>
</dbReference>
<dbReference type="Gene3D" id="1.20.1070.10">
    <property type="entry name" value="Rhodopsin 7-helix transmembrane proteins"/>
    <property type="match status" value="1"/>
</dbReference>
<feature type="region of interest" description="Disordered" evidence="5">
    <location>
        <begin position="606"/>
        <end position="640"/>
    </location>
</feature>
<feature type="domain" description="G-protein coupled receptors family 1 profile" evidence="7">
    <location>
        <begin position="35"/>
        <end position="312"/>
    </location>
</feature>
<dbReference type="SUPFAM" id="SSF81321">
    <property type="entry name" value="Family A G protein-coupled receptor-like"/>
    <property type="match status" value="1"/>
</dbReference>
<keyword evidence="4 6" id="KW-0472">Membrane</keyword>
<dbReference type="Pfam" id="PF22669">
    <property type="entry name" value="Exo_endo_phos2"/>
    <property type="match status" value="2"/>
</dbReference>
<keyword evidence="9" id="KW-1185">Reference proteome</keyword>
<dbReference type="EMBL" id="VJMJ01000140">
    <property type="protein sequence ID" value="KAF0731827.1"/>
    <property type="molecule type" value="Genomic_DNA"/>
</dbReference>
<proteinExistence type="predicted"/>
<protein>
    <recommendedName>
        <fullName evidence="7">G-protein coupled receptors family 1 profile domain-containing protein</fullName>
    </recommendedName>
</protein>
<dbReference type="GO" id="GO:0004439">
    <property type="term" value="F:phosphatidylinositol-4,5-bisphosphate 5-phosphatase activity"/>
    <property type="evidence" value="ECO:0007669"/>
    <property type="project" value="TreeGrafter"/>
</dbReference>